<dbReference type="Pfam" id="PF00027">
    <property type="entry name" value="cNMP_binding"/>
    <property type="match status" value="1"/>
</dbReference>
<dbReference type="Pfam" id="PF13545">
    <property type="entry name" value="HTH_Crp_2"/>
    <property type="match status" value="1"/>
</dbReference>
<dbReference type="InterPro" id="IPR036390">
    <property type="entry name" value="WH_DNA-bd_sf"/>
</dbReference>
<gene>
    <name evidence="5" type="ORF">Pflav_080050</name>
</gene>
<dbReference type="EMBL" id="AP022870">
    <property type="protein sequence ID" value="BCB81595.1"/>
    <property type="molecule type" value="Genomic_DNA"/>
</dbReference>
<dbReference type="KEGG" id="pfla:Pflav_080050"/>
<evidence type="ECO:0000256" key="3">
    <source>
        <dbReference type="ARBA" id="ARBA00023163"/>
    </source>
</evidence>
<dbReference type="PROSITE" id="PS50042">
    <property type="entry name" value="CNMP_BINDING_3"/>
    <property type="match status" value="1"/>
</dbReference>
<keyword evidence="6" id="KW-1185">Reference proteome</keyword>
<keyword evidence="3" id="KW-0804">Transcription</keyword>
<sequence>MPRFLSPLPEAPPRWPRHSLLGALSPAARDDLLALGAPCRYPAGRRLIAQGATTRHVVVLLRGSVKVVATTESGRDVLLGLRHCGDLVGELACLDDHPRSATVTTAAPAEVRVIKQLEFLAFLDRHRDAAIVLSGSIARRLRDSTKRRVELIGEPVRTKLALVLSEFLDQTPDPIDADKPQIELTQAELASLVDASEVSVQRALSELRRMGAIMTRYRGILVHDAAALRRAAVREPVAGRTA</sequence>
<dbReference type="InterPro" id="IPR018490">
    <property type="entry name" value="cNMP-bd_dom_sf"/>
</dbReference>
<keyword evidence="1" id="KW-0805">Transcription regulation</keyword>
<organism evidence="5 6">
    <name type="scientific">Phytohabitans flavus</name>
    <dbReference type="NCBI Taxonomy" id="1076124"/>
    <lineage>
        <taxon>Bacteria</taxon>
        <taxon>Bacillati</taxon>
        <taxon>Actinomycetota</taxon>
        <taxon>Actinomycetes</taxon>
        <taxon>Micromonosporales</taxon>
        <taxon>Micromonosporaceae</taxon>
    </lineage>
</organism>
<dbReference type="RefSeq" id="WP_173041400.1">
    <property type="nucleotide sequence ID" value="NZ_AP022870.1"/>
</dbReference>
<dbReference type="Gene3D" id="2.60.120.10">
    <property type="entry name" value="Jelly Rolls"/>
    <property type="match status" value="1"/>
</dbReference>
<dbReference type="GO" id="GO:0005829">
    <property type="term" value="C:cytosol"/>
    <property type="evidence" value="ECO:0007669"/>
    <property type="project" value="TreeGrafter"/>
</dbReference>
<dbReference type="PANTHER" id="PTHR24567:SF68">
    <property type="entry name" value="DNA-BINDING TRANSCRIPTIONAL DUAL REGULATOR CRP"/>
    <property type="match status" value="1"/>
</dbReference>
<evidence type="ECO:0000259" key="4">
    <source>
        <dbReference type="PROSITE" id="PS50042"/>
    </source>
</evidence>
<dbReference type="CDD" id="cd00038">
    <property type="entry name" value="CAP_ED"/>
    <property type="match status" value="1"/>
</dbReference>
<feature type="domain" description="Cyclic nucleotide-binding" evidence="4">
    <location>
        <begin position="20"/>
        <end position="123"/>
    </location>
</feature>
<keyword evidence="2" id="KW-0238">DNA-binding</keyword>
<dbReference type="AlphaFoldDB" id="A0A6F8Y676"/>
<dbReference type="PANTHER" id="PTHR24567">
    <property type="entry name" value="CRP FAMILY TRANSCRIPTIONAL REGULATORY PROTEIN"/>
    <property type="match status" value="1"/>
</dbReference>
<dbReference type="InterPro" id="IPR000595">
    <property type="entry name" value="cNMP-bd_dom"/>
</dbReference>
<dbReference type="SUPFAM" id="SSF46785">
    <property type="entry name" value="Winged helix' DNA-binding domain"/>
    <property type="match status" value="1"/>
</dbReference>
<dbReference type="InterPro" id="IPR012318">
    <property type="entry name" value="HTH_CRP"/>
</dbReference>
<dbReference type="Gene3D" id="1.10.10.10">
    <property type="entry name" value="Winged helix-like DNA-binding domain superfamily/Winged helix DNA-binding domain"/>
    <property type="match status" value="1"/>
</dbReference>
<accession>A0A6F8Y676</accession>
<dbReference type="Proteomes" id="UP000502508">
    <property type="component" value="Chromosome"/>
</dbReference>
<dbReference type="InterPro" id="IPR036388">
    <property type="entry name" value="WH-like_DNA-bd_sf"/>
</dbReference>
<name>A0A6F8Y676_9ACTN</name>
<dbReference type="SUPFAM" id="SSF51206">
    <property type="entry name" value="cAMP-binding domain-like"/>
    <property type="match status" value="1"/>
</dbReference>
<dbReference type="GO" id="GO:0003700">
    <property type="term" value="F:DNA-binding transcription factor activity"/>
    <property type="evidence" value="ECO:0007669"/>
    <property type="project" value="TreeGrafter"/>
</dbReference>
<dbReference type="GO" id="GO:0003677">
    <property type="term" value="F:DNA binding"/>
    <property type="evidence" value="ECO:0007669"/>
    <property type="project" value="UniProtKB-KW"/>
</dbReference>
<dbReference type="SMART" id="SM00100">
    <property type="entry name" value="cNMP"/>
    <property type="match status" value="1"/>
</dbReference>
<protein>
    <submittedName>
        <fullName evidence="5">Crp/Fnr family transcriptional regulator</fullName>
    </submittedName>
</protein>
<dbReference type="InterPro" id="IPR014710">
    <property type="entry name" value="RmlC-like_jellyroll"/>
</dbReference>
<reference evidence="5 6" key="2">
    <citation type="submission" date="2020-03" db="EMBL/GenBank/DDBJ databases">
        <authorList>
            <person name="Ichikawa N."/>
            <person name="Kimura A."/>
            <person name="Kitahashi Y."/>
            <person name="Uohara A."/>
        </authorList>
    </citation>
    <scope>NUCLEOTIDE SEQUENCE [LARGE SCALE GENOMIC DNA]</scope>
    <source>
        <strain evidence="5 6">NBRC 107702</strain>
    </source>
</reference>
<evidence type="ECO:0000313" key="6">
    <source>
        <dbReference type="Proteomes" id="UP000502508"/>
    </source>
</evidence>
<evidence type="ECO:0000256" key="1">
    <source>
        <dbReference type="ARBA" id="ARBA00023015"/>
    </source>
</evidence>
<reference evidence="5 6" key="1">
    <citation type="submission" date="2020-03" db="EMBL/GenBank/DDBJ databases">
        <title>Whole genome shotgun sequence of Phytohabitans flavus NBRC 107702.</title>
        <authorList>
            <person name="Komaki H."/>
            <person name="Tamura T."/>
        </authorList>
    </citation>
    <scope>NUCLEOTIDE SEQUENCE [LARGE SCALE GENOMIC DNA]</scope>
    <source>
        <strain evidence="5 6">NBRC 107702</strain>
    </source>
</reference>
<evidence type="ECO:0000313" key="5">
    <source>
        <dbReference type="EMBL" id="BCB81595.1"/>
    </source>
</evidence>
<evidence type="ECO:0000256" key="2">
    <source>
        <dbReference type="ARBA" id="ARBA00023125"/>
    </source>
</evidence>
<proteinExistence type="predicted"/>
<dbReference type="InterPro" id="IPR050397">
    <property type="entry name" value="Env_Response_Regulators"/>
</dbReference>